<feature type="region of interest" description="Disordered" evidence="1">
    <location>
        <begin position="578"/>
        <end position="632"/>
    </location>
</feature>
<dbReference type="PANTHER" id="PTHR45887:SF1">
    <property type="entry name" value="TRANSLATION INITIATION FACTOR EIF-2B SUBUNIT EPSILON"/>
    <property type="match status" value="1"/>
</dbReference>
<feature type="region of interest" description="Disordered" evidence="1">
    <location>
        <begin position="168"/>
        <end position="191"/>
    </location>
</feature>
<dbReference type="GO" id="GO:0003743">
    <property type="term" value="F:translation initiation factor activity"/>
    <property type="evidence" value="ECO:0007669"/>
    <property type="project" value="TreeGrafter"/>
</dbReference>
<feature type="region of interest" description="Disordered" evidence="1">
    <location>
        <begin position="325"/>
        <end position="345"/>
    </location>
</feature>
<dbReference type="Gene3D" id="1.25.40.180">
    <property type="match status" value="1"/>
</dbReference>
<reference evidence="3 4" key="1">
    <citation type="submission" date="2016-07" db="EMBL/GenBank/DDBJ databases">
        <title>Pervasive Adenine N6-methylation of Active Genes in Fungi.</title>
        <authorList>
            <consortium name="DOE Joint Genome Institute"/>
            <person name="Mondo S.J."/>
            <person name="Dannebaum R.O."/>
            <person name="Kuo R.C."/>
            <person name="Labutti K."/>
            <person name="Haridas S."/>
            <person name="Kuo A."/>
            <person name="Salamov A."/>
            <person name="Ahrendt S.R."/>
            <person name="Lipzen A."/>
            <person name="Sullivan W."/>
            <person name="Andreopoulos W.B."/>
            <person name="Clum A."/>
            <person name="Lindquist E."/>
            <person name="Daum C."/>
            <person name="Ramamoorthy G.K."/>
            <person name="Gryganskyi A."/>
            <person name="Culley D."/>
            <person name="Magnuson J.K."/>
            <person name="James T.Y."/>
            <person name="O'Malley M.A."/>
            <person name="Stajich J.E."/>
            <person name="Spatafora J.W."/>
            <person name="Visel A."/>
            <person name="Grigoriev I.V."/>
        </authorList>
    </citation>
    <scope>NUCLEOTIDE SEQUENCE [LARGE SCALE GENOMIC DNA]</scope>
    <source>
        <strain evidence="3 4">NRRL 2496</strain>
    </source>
</reference>
<dbReference type="OrthoDB" id="2290605at2759"/>
<comment type="caution">
    <text evidence="3">The sequence shown here is derived from an EMBL/GenBank/DDBJ whole genome shotgun (WGS) entry which is preliminary data.</text>
</comment>
<feature type="region of interest" description="Disordered" evidence="1">
    <location>
        <begin position="512"/>
        <end position="556"/>
    </location>
</feature>
<gene>
    <name evidence="3" type="ORF">BCR43DRAFT_564545</name>
</gene>
<evidence type="ECO:0000259" key="2">
    <source>
        <dbReference type="PROSITE" id="PS51363"/>
    </source>
</evidence>
<dbReference type="GO" id="GO:0031369">
    <property type="term" value="F:translation initiation factor binding"/>
    <property type="evidence" value="ECO:0007669"/>
    <property type="project" value="TreeGrafter"/>
</dbReference>
<dbReference type="PROSITE" id="PS51363">
    <property type="entry name" value="W2"/>
    <property type="match status" value="1"/>
</dbReference>
<dbReference type="Proteomes" id="UP000242180">
    <property type="component" value="Unassembled WGS sequence"/>
</dbReference>
<dbReference type="OMA" id="MLYKYDI"/>
<dbReference type="Pfam" id="PF02020">
    <property type="entry name" value="W2"/>
    <property type="match status" value="1"/>
</dbReference>
<dbReference type="AlphaFoldDB" id="A0A1X2HAM8"/>
<feature type="compositionally biased region" description="Low complexity" evidence="1">
    <location>
        <begin position="168"/>
        <end position="183"/>
    </location>
</feature>
<organism evidence="3 4">
    <name type="scientific">Syncephalastrum racemosum</name>
    <name type="common">Filamentous fungus</name>
    <dbReference type="NCBI Taxonomy" id="13706"/>
    <lineage>
        <taxon>Eukaryota</taxon>
        <taxon>Fungi</taxon>
        <taxon>Fungi incertae sedis</taxon>
        <taxon>Mucoromycota</taxon>
        <taxon>Mucoromycotina</taxon>
        <taxon>Mucoromycetes</taxon>
        <taxon>Mucorales</taxon>
        <taxon>Syncephalastraceae</taxon>
        <taxon>Syncephalastrum</taxon>
    </lineage>
</organism>
<dbReference type="PANTHER" id="PTHR45887">
    <property type="entry name" value="TRANSLATION INITIATION FACTOR EIF-2B SUBUNIT EPSILON"/>
    <property type="match status" value="1"/>
</dbReference>
<accession>A0A1X2HAM8</accession>
<dbReference type="InterPro" id="IPR016024">
    <property type="entry name" value="ARM-type_fold"/>
</dbReference>
<protein>
    <recommendedName>
        <fullName evidence="2">W2 domain-containing protein</fullName>
    </recommendedName>
</protein>
<dbReference type="InterPro" id="IPR003307">
    <property type="entry name" value="W2_domain"/>
</dbReference>
<dbReference type="STRING" id="13706.A0A1X2HAM8"/>
<proteinExistence type="predicted"/>
<feature type="domain" description="W2" evidence="2">
    <location>
        <begin position="337"/>
        <end position="523"/>
    </location>
</feature>
<dbReference type="InParanoid" id="A0A1X2HAM8"/>
<sequence>MAIDMTQLACKDAVTHTLPQPTIDFSDDMLPTHSTLQTTQPEPEPYCWTPSVSRALPLCVAASVYRMSAANCLSGHLCSSTTSSPPPAPSFTDTDTHPTVCLSDPAGMKTTPWLMPTTATKALFAQPHMSHRSLDYISPCYRRAPVWELLRQADPSHRICYGEDFNSGSSSGTFDDSSDSGRSYSPVRKQTKRSHHLLLREIRRLRAENDSLKSSIHILKDDLRVERESRRIAEACHQKFCEEFMDRHTRLEMDAQDKQDEIDSLKEKILESSLSSNSSTTSATHTEEDDHDDTWKYVHDQPEFDNLPGGEAVAGPNFLSSYSHEIDSEEDEQDDEDDAEEAPSEEQFEELAASYLRQALISNLTSARANLELDDLVLKYDPSPDVLLRTLAGTFILWIDGLLAGADSAKAMLGQVQGEFLRFWKSILETHVHDDADQVHFLNEAERTLSRDDARAVTALADNFHQLLVMLYKYDIVDSDAVSHWWHTHHAKDSAGRLAQRLRQVTRKFVEWVDEDEEDEDEDEDEDVDTDDDDDVDSLVEDSDVETVTDAHDDETMDLTAVHGLDDMLEEDREYCACQFDDDPDPSTNPPAHTTLSITTTTPPSNSSASPHGHCTCGSTYTPPPSTHHAETLPAATTIDKPKKSVRILL</sequence>
<keyword evidence="4" id="KW-1185">Reference proteome</keyword>
<feature type="compositionally biased region" description="Acidic residues" evidence="1">
    <location>
        <begin position="327"/>
        <end position="345"/>
    </location>
</feature>
<evidence type="ECO:0000313" key="3">
    <source>
        <dbReference type="EMBL" id="ORY95731.1"/>
    </source>
</evidence>
<dbReference type="InterPro" id="IPR051956">
    <property type="entry name" value="eIF2B_epsilon"/>
</dbReference>
<dbReference type="EMBL" id="MCGN01000006">
    <property type="protein sequence ID" value="ORY95731.1"/>
    <property type="molecule type" value="Genomic_DNA"/>
</dbReference>
<feature type="compositionally biased region" description="Polar residues" evidence="1">
    <location>
        <begin position="32"/>
        <end position="41"/>
    </location>
</feature>
<evidence type="ECO:0000256" key="1">
    <source>
        <dbReference type="SAM" id="MobiDB-lite"/>
    </source>
</evidence>
<dbReference type="GO" id="GO:0005851">
    <property type="term" value="C:eukaryotic translation initiation factor 2B complex"/>
    <property type="evidence" value="ECO:0007669"/>
    <property type="project" value="TreeGrafter"/>
</dbReference>
<feature type="region of interest" description="Disordered" evidence="1">
    <location>
        <begin position="25"/>
        <end position="44"/>
    </location>
</feature>
<feature type="compositionally biased region" description="Low complexity" evidence="1">
    <location>
        <begin position="590"/>
        <end position="611"/>
    </location>
</feature>
<name>A0A1X2HAM8_SYNRA</name>
<feature type="region of interest" description="Disordered" evidence="1">
    <location>
        <begin position="299"/>
        <end position="318"/>
    </location>
</feature>
<feature type="compositionally biased region" description="Low complexity" evidence="1">
    <location>
        <begin position="271"/>
        <end position="284"/>
    </location>
</feature>
<evidence type="ECO:0000313" key="4">
    <source>
        <dbReference type="Proteomes" id="UP000242180"/>
    </source>
</evidence>
<dbReference type="SUPFAM" id="SSF48371">
    <property type="entry name" value="ARM repeat"/>
    <property type="match status" value="1"/>
</dbReference>
<feature type="region of interest" description="Disordered" evidence="1">
    <location>
        <begin position="271"/>
        <end position="293"/>
    </location>
</feature>
<dbReference type="GO" id="GO:0005085">
    <property type="term" value="F:guanyl-nucleotide exchange factor activity"/>
    <property type="evidence" value="ECO:0007669"/>
    <property type="project" value="TreeGrafter"/>
</dbReference>